<name>A0A1N7F9Q5_9ACTN</name>
<sequence length="108" mass="12173">MITTLLDPRRRPAADLVRLYHQRWEIETAYLELKPAILGGRILRTRTPDGVDQEVHALLIVYHRLRTAMVDATDSRPDLAPDRASFTTSLQPRPATKSYTPPAPSPST</sequence>
<feature type="domain" description="Transposase IS4-like" evidence="2">
    <location>
        <begin position="4"/>
        <end position="62"/>
    </location>
</feature>
<dbReference type="SUPFAM" id="SSF53098">
    <property type="entry name" value="Ribonuclease H-like"/>
    <property type="match status" value="1"/>
</dbReference>
<dbReference type="GO" id="GO:0003677">
    <property type="term" value="F:DNA binding"/>
    <property type="evidence" value="ECO:0007669"/>
    <property type="project" value="InterPro"/>
</dbReference>
<dbReference type="InterPro" id="IPR012337">
    <property type="entry name" value="RNaseH-like_sf"/>
</dbReference>
<feature type="region of interest" description="Disordered" evidence="1">
    <location>
        <begin position="72"/>
        <end position="108"/>
    </location>
</feature>
<evidence type="ECO:0000313" key="4">
    <source>
        <dbReference type="Proteomes" id="UP000186004"/>
    </source>
</evidence>
<protein>
    <submittedName>
        <fullName evidence="3">Transposase DDE domain-containing protein</fullName>
    </submittedName>
</protein>
<dbReference type="STRING" id="1198245.SAMN05444858_13229"/>
<organism evidence="3 4">
    <name type="scientific">Micromonospora avicenniae</name>
    <dbReference type="NCBI Taxonomy" id="1198245"/>
    <lineage>
        <taxon>Bacteria</taxon>
        <taxon>Bacillati</taxon>
        <taxon>Actinomycetota</taxon>
        <taxon>Actinomycetes</taxon>
        <taxon>Micromonosporales</taxon>
        <taxon>Micromonosporaceae</taxon>
        <taxon>Micromonospora</taxon>
    </lineage>
</organism>
<evidence type="ECO:0000313" key="3">
    <source>
        <dbReference type="EMBL" id="SIR97091.1"/>
    </source>
</evidence>
<dbReference type="EMBL" id="FTNF01000032">
    <property type="protein sequence ID" value="SIR97091.1"/>
    <property type="molecule type" value="Genomic_DNA"/>
</dbReference>
<evidence type="ECO:0000256" key="1">
    <source>
        <dbReference type="SAM" id="MobiDB-lite"/>
    </source>
</evidence>
<dbReference type="Proteomes" id="UP000186004">
    <property type="component" value="Unassembled WGS sequence"/>
</dbReference>
<proteinExistence type="predicted"/>
<gene>
    <name evidence="3" type="ORF">SAMN05444858_13229</name>
</gene>
<dbReference type="Pfam" id="PF01609">
    <property type="entry name" value="DDE_Tnp_1"/>
    <property type="match status" value="1"/>
</dbReference>
<dbReference type="GO" id="GO:0006313">
    <property type="term" value="P:DNA transposition"/>
    <property type="evidence" value="ECO:0007669"/>
    <property type="project" value="InterPro"/>
</dbReference>
<evidence type="ECO:0000259" key="2">
    <source>
        <dbReference type="Pfam" id="PF01609"/>
    </source>
</evidence>
<dbReference type="AlphaFoldDB" id="A0A1N7F9Q5"/>
<dbReference type="GO" id="GO:0004803">
    <property type="term" value="F:transposase activity"/>
    <property type="evidence" value="ECO:0007669"/>
    <property type="project" value="InterPro"/>
</dbReference>
<accession>A0A1N7F9Q5</accession>
<keyword evidence="4" id="KW-1185">Reference proteome</keyword>
<reference evidence="3 4" key="1">
    <citation type="submission" date="2017-01" db="EMBL/GenBank/DDBJ databases">
        <authorList>
            <person name="Mah S.A."/>
            <person name="Swanson W.J."/>
            <person name="Moy G.W."/>
            <person name="Vacquier V.D."/>
        </authorList>
    </citation>
    <scope>NUCLEOTIDE SEQUENCE [LARGE SCALE GENOMIC DNA]</scope>
    <source>
        <strain evidence="3 4">DSM 45758</strain>
    </source>
</reference>
<dbReference type="InterPro" id="IPR002559">
    <property type="entry name" value="Transposase_11"/>
</dbReference>